<feature type="transmembrane region" description="Helical" evidence="2">
    <location>
        <begin position="100"/>
        <end position="123"/>
    </location>
</feature>
<proteinExistence type="predicted"/>
<gene>
    <name evidence="3" type="ORF">N7450_009786</name>
</gene>
<protein>
    <submittedName>
        <fullName evidence="3">Uncharacterized protein</fullName>
    </submittedName>
</protein>
<name>A0AAD6DBL2_9EURO</name>
<evidence type="ECO:0000313" key="4">
    <source>
        <dbReference type="Proteomes" id="UP001216150"/>
    </source>
</evidence>
<keyword evidence="2" id="KW-0812">Transmembrane</keyword>
<feature type="compositionally biased region" description="Low complexity" evidence="1">
    <location>
        <begin position="42"/>
        <end position="63"/>
    </location>
</feature>
<dbReference type="EMBL" id="JAQJAC010000009">
    <property type="protein sequence ID" value="KAJ5572802.1"/>
    <property type="molecule type" value="Genomic_DNA"/>
</dbReference>
<comment type="caution">
    <text evidence="3">The sequence shown here is derived from an EMBL/GenBank/DDBJ whole genome shotgun (WGS) entry which is preliminary data.</text>
</comment>
<feature type="region of interest" description="Disordered" evidence="1">
    <location>
        <begin position="41"/>
        <end position="63"/>
    </location>
</feature>
<keyword evidence="2" id="KW-0472">Membrane</keyword>
<evidence type="ECO:0000256" key="1">
    <source>
        <dbReference type="SAM" id="MobiDB-lite"/>
    </source>
</evidence>
<organism evidence="3 4">
    <name type="scientific">Penicillium hetheringtonii</name>
    <dbReference type="NCBI Taxonomy" id="911720"/>
    <lineage>
        <taxon>Eukaryota</taxon>
        <taxon>Fungi</taxon>
        <taxon>Dikarya</taxon>
        <taxon>Ascomycota</taxon>
        <taxon>Pezizomycotina</taxon>
        <taxon>Eurotiomycetes</taxon>
        <taxon>Eurotiomycetidae</taxon>
        <taxon>Eurotiales</taxon>
        <taxon>Aspergillaceae</taxon>
        <taxon>Penicillium</taxon>
    </lineage>
</organism>
<feature type="transmembrane region" description="Helical" evidence="2">
    <location>
        <begin position="129"/>
        <end position="148"/>
    </location>
</feature>
<accession>A0AAD6DBL2</accession>
<evidence type="ECO:0000256" key="2">
    <source>
        <dbReference type="SAM" id="Phobius"/>
    </source>
</evidence>
<dbReference type="AlphaFoldDB" id="A0AAD6DBL2"/>
<dbReference type="Proteomes" id="UP001216150">
    <property type="component" value="Unassembled WGS sequence"/>
</dbReference>
<keyword evidence="2" id="KW-1133">Transmembrane helix</keyword>
<evidence type="ECO:0000313" key="3">
    <source>
        <dbReference type="EMBL" id="KAJ5572802.1"/>
    </source>
</evidence>
<keyword evidence="4" id="KW-1185">Reference proteome</keyword>
<reference evidence="3 4" key="1">
    <citation type="journal article" date="2023" name="IMA Fungus">
        <title>Comparative genomic study of the Penicillium genus elucidates a diverse pangenome and 15 lateral gene transfer events.</title>
        <authorList>
            <person name="Petersen C."/>
            <person name="Sorensen T."/>
            <person name="Nielsen M.R."/>
            <person name="Sondergaard T.E."/>
            <person name="Sorensen J.L."/>
            <person name="Fitzpatrick D.A."/>
            <person name="Frisvad J.C."/>
            <person name="Nielsen K.L."/>
        </authorList>
    </citation>
    <scope>NUCLEOTIDE SEQUENCE [LARGE SCALE GENOMIC DNA]</scope>
    <source>
        <strain evidence="3 4">IBT 29057</strain>
    </source>
</reference>
<sequence length="154" mass="17383">MVYVPTWALKVGCFYGLITCDTRPGVWPKHKPVIVAWERPHPTTSSSPNPPGHHTSTTSVVGSTSTPTVVLTTTQSFTSSLTPSLSPTVSYRVTLDLLDVGFFVGYYRILEFFCLFVFVFVNLLFGQYYFPKFLCSSFVLLICYWHFISCVESR</sequence>